<dbReference type="OrthoDB" id="3222at2759"/>
<accession>A0A139GXY1</accession>
<name>A0A139GXY1_9PEZI</name>
<feature type="transmembrane region" description="Helical" evidence="10">
    <location>
        <begin position="97"/>
        <end position="114"/>
    </location>
</feature>
<feature type="transmembrane region" description="Helical" evidence="10">
    <location>
        <begin position="71"/>
        <end position="91"/>
    </location>
</feature>
<evidence type="ECO:0008006" key="13">
    <source>
        <dbReference type="Google" id="ProtNLM"/>
    </source>
</evidence>
<evidence type="ECO:0000256" key="8">
    <source>
        <dbReference type="ARBA" id="ARBA00034651"/>
    </source>
</evidence>
<evidence type="ECO:0000256" key="9">
    <source>
        <dbReference type="RuleBase" id="RU000477"/>
    </source>
</evidence>
<evidence type="ECO:0000256" key="1">
    <source>
        <dbReference type="ARBA" id="ARBA00004141"/>
    </source>
</evidence>
<dbReference type="SUPFAM" id="SSF81338">
    <property type="entry name" value="Aquaporin-like"/>
    <property type="match status" value="1"/>
</dbReference>
<protein>
    <recommendedName>
        <fullName evidence="13">Aquaporin</fullName>
    </recommendedName>
</protein>
<keyword evidence="5" id="KW-0677">Repeat</keyword>
<feature type="transmembrane region" description="Helical" evidence="10">
    <location>
        <begin position="186"/>
        <end position="211"/>
    </location>
</feature>
<dbReference type="Pfam" id="PF00230">
    <property type="entry name" value="MIP"/>
    <property type="match status" value="1"/>
</dbReference>
<evidence type="ECO:0000313" key="11">
    <source>
        <dbReference type="EMBL" id="KXS95056.1"/>
    </source>
</evidence>
<keyword evidence="12" id="KW-1185">Reference proteome</keyword>
<keyword evidence="7 10" id="KW-0472">Membrane</keyword>
<dbReference type="Gene3D" id="1.20.1080.10">
    <property type="entry name" value="Glycerol uptake facilitator protein"/>
    <property type="match status" value="1"/>
</dbReference>
<organism evidence="11 12">
    <name type="scientific">Pseudocercospora eumusae</name>
    <dbReference type="NCBI Taxonomy" id="321146"/>
    <lineage>
        <taxon>Eukaryota</taxon>
        <taxon>Fungi</taxon>
        <taxon>Dikarya</taxon>
        <taxon>Ascomycota</taxon>
        <taxon>Pezizomycotina</taxon>
        <taxon>Dothideomycetes</taxon>
        <taxon>Dothideomycetidae</taxon>
        <taxon>Mycosphaerellales</taxon>
        <taxon>Mycosphaerellaceae</taxon>
        <taxon>Pseudocercospora</taxon>
    </lineage>
</organism>
<evidence type="ECO:0000256" key="3">
    <source>
        <dbReference type="ARBA" id="ARBA00022448"/>
    </source>
</evidence>
<dbReference type="PANTHER" id="PTHR19139:SF283">
    <property type="entry name" value="AQUAPORIN"/>
    <property type="match status" value="1"/>
</dbReference>
<comment type="similarity">
    <text evidence="2 9">Belongs to the MIP/aquaporin (TC 1.A.8) family.</text>
</comment>
<evidence type="ECO:0000256" key="5">
    <source>
        <dbReference type="ARBA" id="ARBA00022737"/>
    </source>
</evidence>
<dbReference type="GO" id="GO:0015250">
    <property type="term" value="F:water channel activity"/>
    <property type="evidence" value="ECO:0007669"/>
    <property type="project" value="TreeGrafter"/>
</dbReference>
<dbReference type="GO" id="GO:0005886">
    <property type="term" value="C:plasma membrane"/>
    <property type="evidence" value="ECO:0007669"/>
    <property type="project" value="TreeGrafter"/>
</dbReference>
<dbReference type="EMBL" id="LFZN01000237">
    <property type="protein sequence ID" value="KXS95056.1"/>
    <property type="molecule type" value="Genomic_DNA"/>
</dbReference>
<dbReference type="PRINTS" id="PR00783">
    <property type="entry name" value="MINTRINSICP"/>
</dbReference>
<dbReference type="STRING" id="321146.A0A139GXY1"/>
<feature type="transmembrane region" description="Helical" evidence="10">
    <location>
        <begin position="119"/>
        <end position="139"/>
    </location>
</feature>
<keyword evidence="4 9" id="KW-0812">Transmembrane</keyword>
<sequence>MEDKLSFGRPMAGIFQPREHAKQSPARNHFVAATGEFVGTFMFLFFAYLGHSMSVATASDSGRTGGNSNSTIIYISMSYGLSLLVTAWALYRVSGGLFNPAVTLGLVITGQLPAIRGAIFFPTQIIGGIVAAAVASAIIPGDIAVTQTTLADGMNKAQGVFLEMFLTAYLVFVILMLAAEKSKATFIAPIGIGMALFVAQIAGVSYTGASLNPARSFGPCVAAAQFQGYHWIYWVGPFLGAIIAGGYFHFVKFFNYHEANPGQDSAGGAFADDIDAAVRERQRIPSSSTA</sequence>
<dbReference type="InterPro" id="IPR000425">
    <property type="entry name" value="MIP"/>
</dbReference>
<evidence type="ECO:0000256" key="6">
    <source>
        <dbReference type="ARBA" id="ARBA00022989"/>
    </source>
</evidence>
<dbReference type="PANTHER" id="PTHR19139">
    <property type="entry name" value="AQUAPORIN TRANSPORTER"/>
    <property type="match status" value="1"/>
</dbReference>
<feature type="transmembrane region" description="Helical" evidence="10">
    <location>
        <begin position="159"/>
        <end position="179"/>
    </location>
</feature>
<evidence type="ECO:0000256" key="7">
    <source>
        <dbReference type="ARBA" id="ARBA00023136"/>
    </source>
</evidence>
<dbReference type="FunFam" id="1.20.1080.10:FF:000014">
    <property type="entry name" value="Aquaporin 1"/>
    <property type="match status" value="1"/>
</dbReference>
<comment type="caution">
    <text evidence="11">The sequence shown here is derived from an EMBL/GenBank/DDBJ whole genome shotgun (WGS) entry which is preliminary data.</text>
</comment>
<dbReference type="InterPro" id="IPR034294">
    <property type="entry name" value="Aquaporin_transptr"/>
</dbReference>
<comment type="subcellular location">
    <subcellularLocation>
        <location evidence="1">Membrane</location>
        <topology evidence="1">Multi-pass membrane protein</topology>
    </subcellularLocation>
</comment>
<reference evidence="11 12" key="1">
    <citation type="submission" date="2015-07" db="EMBL/GenBank/DDBJ databases">
        <title>Comparative genomics of the Sigatoka disease complex on banana suggests a link between parallel evolutionary changes in Pseudocercospora fijiensis and Pseudocercospora eumusae and increased virulence on the banana host.</title>
        <authorList>
            <person name="Chang T.-C."/>
            <person name="Salvucci A."/>
            <person name="Crous P.W."/>
            <person name="Stergiopoulos I."/>
        </authorList>
    </citation>
    <scope>NUCLEOTIDE SEQUENCE [LARGE SCALE GENOMIC DNA]</scope>
    <source>
        <strain evidence="11 12">CBS 114824</strain>
    </source>
</reference>
<evidence type="ECO:0000313" key="12">
    <source>
        <dbReference type="Proteomes" id="UP000070133"/>
    </source>
</evidence>
<keyword evidence="6 10" id="KW-1133">Transmembrane helix</keyword>
<evidence type="ECO:0000256" key="4">
    <source>
        <dbReference type="ARBA" id="ARBA00022692"/>
    </source>
</evidence>
<feature type="transmembrane region" description="Helical" evidence="10">
    <location>
        <begin position="30"/>
        <end position="50"/>
    </location>
</feature>
<gene>
    <name evidence="11" type="ORF">AC578_3886</name>
</gene>
<evidence type="ECO:0000256" key="10">
    <source>
        <dbReference type="SAM" id="Phobius"/>
    </source>
</evidence>
<keyword evidence="3 9" id="KW-0813">Transport</keyword>
<feature type="transmembrane region" description="Helical" evidence="10">
    <location>
        <begin position="231"/>
        <end position="250"/>
    </location>
</feature>
<dbReference type="AlphaFoldDB" id="A0A139GXY1"/>
<proteinExistence type="inferred from homology"/>
<comment type="catalytic activity">
    <reaction evidence="8">
        <text>H2O(in) = H2O(out)</text>
        <dbReference type="Rhea" id="RHEA:29667"/>
        <dbReference type="ChEBI" id="CHEBI:15377"/>
    </reaction>
</comment>
<dbReference type="Proteomes" id="UP000070133">
    <property type="component" value="Unassembled WGS sequence"/>
</dbReference>
<evidence type="ECO:0000256" key="2">
    <source>
        <dbReference type="ARBA" id="ARBA00006175"/>
    </source>
</evidence>
<dbReference type="InterPro" id="IPR023271">
    <property type="entry name" value="Aquaporin-like"/>
</dbReference>